<feature type="transmembrane region" description="Helical" evidence="5">
    <location>
        <begin position="12"/>
        <end position="31"/>
    </location>
</feature>
<reference evidence="7 8" key="1">
    <citation type="submission" date="2022-10" db="EMBL/GenBank/DDBJ databases">
        <title>Marinomonas transparenta sp. nov. and Marinomonas sargassi sp. nov., isolated from marine alga (Sargassum natans (L.) Gaillon).</title>
        <authorList>
            <person name="Wang Y."/>
        </authorList>
    </citation>
    <scope>NUCLEOTIDE SEQUENCE [LARGE SCALE GENOMIC DNA]</scope>
    <source>
        <strain evidence="7 8">C2222</strain>
    </source>
</reference>
<name>A0ABT2YTM3_9GAMM</name>
<accession>A0ABT2YTM3</accession>
<dbReference type="RefSeq" id="WP_263530628.1">
    <property type="nucleotide sequence ID" value="NZ_JAOVZB010000004.1"/>
</dbReference>
<dbReference type="Proteomes" id="UP001209713">
    <property type="component" value="Unassembled WGS sequence"/>
</dbReference>
<keyword evidence="5" id="KW-1133">Transmembrane helix</keyword>
<comment type="subcellular location">
    <subcellularLocation>
        <location evidence="1">Membrane</location>
    </subcellularLocation>
</comment>
<dbReference type="EMBL" id="JAOVZB010000004">
    <property type="protein sequence ID" value="MCV2403249.1"/>
    <property type="molecule type" value="Genomic_DNA"/>
</dbReference>
<feature type="domain" description="Methyl-accepting transducer" evidence="6">
    <location>
        <begin position="352"/>
        <end position="588"/>
    </location>
</feature>
<feature type="coiled-coil region" evidence="4">
    <location>
        <begin position="507"/>
        <end position="534"/>
    </location>
</feature>
<organism evidence="7 8">
    <name type="scientific">Marinomonas sargassi</name>
    <dbReference type="NCBI Taxonomy" id="2984494"/>
    <lineage>
        <taxon>Bacteria</taxon>
        <taxon>Pseudomonadati</taxon>
        <taxon>Pseudomonadota</taxon>
        <taxon>Gammaproteobacteria</taxon>
        <taxon>Oceanospirillales</taxon>
        <taxon>Oceanospirillaceae</taxon>
        <taxon>Marinomonas</taxon>
    </lineage>
</organism>
<dbReference type="SUPFAM" id="SSF58104">
    <property type="entry name" value="Methyl-accepting chemotaxis protein (MCP) signaling domain"/>
    <property type="match status" value="1"/>
</dbReference>
<gene>
    <name evidence="7" type="ORF">OFY17_10195</name>
</gene>
<evidence type="ECO:0000259" key="6">
    <source>
        <dbReference type="PROSITE" id="PS50111"/>
    </source>
</evidence>
<dbReference type="InterPro" id="IPR004089">
    <property type="entry name" value="MCPsignal_dom"/>
</dbReference>
<dbReference type="Pfam" id="PF00015">
    <property type="entry name" value="MCPsignal"/>
    <property type="match status" value="1"/>
</dbReference>
<dbReference type="Gene3D" id="1.10.287.950">
    <property type="entry name" value="Methyl-accepting chemotaxis protein"/>
    <property type="match status" value="1"/>
</dbReference>
<evidence type="ECO:0000256" key="2">
    <source>
        <dbReference type="ARBA" id="ARBA00023224"/>
    </source>
</evidence>
<evidence type="ECO:0000256" key="4">
    <source>
        <dbReference type="SAM" id="Coils"/>
    </source>
</evidence>
<dbReference type="CDD" id="cd11386">
    <property type="entry name" value="MCP_signal"/>
    <property type="match status" value="1"/>
</dbReference>
<keyword evidence="5" id="KW-0472">Membrane</keyword>
<keyword evidence="2 3" id="KW-0807">Transducer</keyword>
<sequence length="624" mass="68437">MNKFKLQISATLGVIIAVIIVVLISIGFVAFKEESVSLNKAILAEKNTTIEAELTEKISAYRSIMSAVKMDSSDVSEQGLSDNLVTQLEMLFRSQSRFIDGSYIVGNEGQLYDVSGKKLSLNVRDYHFFKAMFDDRKEFYISAPFISKISNKEIVALTYRISDKYAVATSVFVDSLLGDLAKRKDLFLYSADEVILIPPYPEMRGKNIFDVRPGYKSFSEQNPEQHYSAVVAGEEIEFTAFWTPIESTGWKLVSFIRDSSIEQSVNRQLTTSIIVGLLSLLIAMGVLAVVVDKLVLKPVGGAPDDIADLMEKMAQGEFSQNLKVSNKDSGIYLSLIRLSNQLSSLIHSTHGISESVSAASTELNAIMNESKSNALNEQAQMEQVATAITELSSTSQEVSGKAQVAESEAKAATQSVNDGKVKLEKNMSLTTRINQSVSESSDIVNELRKFAMEIGSVIEVINSISEQTNLLALNAAIEAARAGEHGRGFAVVADEVRGLASKTQESTVSIQEIIEQLQQQSERAQDNMQHNVELIEESVSLSASVNVAFENITKAVASISDINTVVSTLSQEQFKVTEEISEITTRTHDLVQQNVASVEETLQASAELSELAEKQKSDLSFFKF</sequence>
<protein>
    <submittedName>
        <fullName evidence="7">Methyl-accepting chemotaxis protein</fullName>
    </submittedName>
</protein>
<dbReference type="PANTHER" id="PTHR32089:SF33">
    <property type="entry name" value="TOXIN COREGULATED PILUS BIOSYNTHESIS PROTEIN I"/>
    <property type="match status" value="1"/>
</dbReference>
<comment type="caution">
    <text evidence="7">The sequence shown here is derived from an EMBL/GenBank/DDBJ whole genome shotgun (WGS) entry which is preliminary data.</text>
</comment>
<evidence type="ECO:0000313" key="7">
    <source>
        <dbReference type="EMBL" id="MCV2403249.1"/>
    </source>
</evidence>
<feature type="transmembrane region" description="Helical" evidence="5">
    <location>
        <begin position="269"/>
        <end position="291"/>
    </location>
</feature>
<keyword evidence="4" id="KW-0175">Coiled coil</keyword>
<evidence type="ECO:0000256" key="3">
    <source>
        <dbReference type="PROSITE-ProRule" id="PRU00284"/>
    </source>
</evidence>
<dbReference type="SMART" id="SM00283">
    <property type="entry name" value="MA"/>
    <property type="match status" value="1"/>
</dbReference>
<dbReference type="PANTHER" id="PTHR32089">
    <property type="entry name" value="METHYL-ACCEPTING CHEMOTAXIS PROTEIN MCPB"/>
    <property type="match status" value="1"/>
</dbReference>
<evidence type="ECO:0000256" key="1">
    <source>
        <dbReference type="ARBA" id="ARBA00004370"/>
    </source>
</evidence>
<keyword evidence="8" id="KW-1185">Reference proteome</keyword>
<proteinExistence type="predicted"/>
<dbReference type="Gene3D" id="3.30.450.20">
    <property type="entry name" value="PAS domain"/>
    <property type="match status" value="2"/>
</dbReference>
<keyword evidence="5" id="KW-0812">Transmembrane</keyword>
<evidence type="ECO:0000313" key="8">
    <source>
        <dbReference type="Proteomes" id="UP001209713"/>
    </source>
</evidence>
<evidence type="ECO:0000256" key="5">
    <source>
        <dbReference type="SAM" id="Phobius"/>
    </source>
</evidence>
<dbReference type="PROSITE" id="PS50111">
    <property type="entry name" value="CHEMOTAXIS_TRANSDUC_2"/>
    <property type="match status" value="1"/>
</dbReference>